<proteinExistence type="inferred from homology"/>
<dbReference type="AlphaFoldDB" id="A0A1K1MEU0"/>
<dbReference type="HAMAP" id="MF_00123">
    <property type="entry name" value="Arg_tRNA_synth"/>
    <property type="match status" value="1"/>
</dbReference>
<dbReference type="Gene3D" id="1.10.730.10">
    <property type="entry name" value="Isoleucyl-tRNA Synthetase, Domain 1"/>
    <property type="match status" value="1"/>
</dbReference>
<evidence type="ECO:0000256" key="7">
    <source>
        <dbReference type="ARBA" id="ARBA00022840"/>
    </source>
</evidence>
<dbReference type="InterPro" id="IPR001278">
    <property type="entry name" value="Arg-tRNA-ligase"/>
</dbReference>
<dbReference type="Pfam" id="PF00750">
    <property type="entry name" value="tRNA-synt_1d"/>
    <property type="match status" value="1"/>
</dbReference>
<evidence type="ECO:0000259" key="14">
    <source>
        <dbReference type="SMART" id="SM01016"/>
    </source>
</evidence>
<keyword evidence="4 11" id="KW-0963">Cytoplasm</keyword>
<sequence length="589" mass="65985">MSDLINSASLRLREIIMDALGVLVSEETIPAVPLPSFNIEIPADKSHGDFAANTAMVCAKALKMPPRKIAELICEKLSLEGTIFEKAEVAGPGFLNFFLGRSWFSDVVRNVLEEGGDYGKTELGKGKKVLVEFVSANPTGPMHIGNARGGAIGDCLASVLQWAGYHAEREFYVNDAGNQIEKFGKSLELRYLQLCSPKGQELMAQYKDDADKLCSVIYEGSGEGGEFQMPEDVYLGTDIIEHAKNFYDINGKAMESVSETERRKALVDYALPINIAGLERDLKKYRIVYDNWFRESTVHEKNETKLVVDKLMEAGKAYEQDGAIWFKATEYGMDKDFVLKRSNGLYTYIVPDIAYHYNKLVTRGFDKAINVLGADHHGYVPRLKAALNALGVDETKLDVVLMQMVRLVRNGETVKLSKRSGKAITLVTLLDEIPIDAARFFFNLREANSQFEFDLGLAIEKTSQNPVYYVQYAHARICSMLRNLADEGINVPASADFDLLSDPREIELIRHLASLPKEIDLAAKTYDPAKITKYTIDLATLFHRFYDACSVKNAETEQLRDARILLSVAVRQVLRNTLEILNIDRPEKM</sequence>
<evidence type="ECO:0000256" key="11">
    <source>
        <dbReference type="HAMAP-Rule" id="MF_00123"/>
    </source>
</evidence>
<dbReference type="PRINTS" id="PR01038">
    <property type="entry name" value="TRNASYNTHARG"/>
</dbReference>
<evidence type="ECO:0000256" key="4">
    <source>
        <dbReference type="ARBA" id="ARBA00022490"/>
    </source>
</evidence>
<dbReference type="InterPro" id="IPR014729">
    <property type="entry name" value="Rossmann-like_a/b/a_fold"/>
</dbReference>
<evidence type="ECO:0000256" key="1">
    <source>
        <dbReference type="ARBA" id="ARBA00004496"/>
    </source>
</evidence>
<keyword evidence="8 11" id="KW-0648">Protein biosynthesis</keyword>
<evidence type="ECO:0000313" key="16">
    <source>
        <dbReference type="Proteomes" id="UP000183461"/>
    </source>
</evidence>
<keyword evidence="6 11" id="KW-0547">Nucleotide-binding</keyword>
<gene>
    <name evidence="11" type="primary">argS</name>
    <name evidence="15" type="ORF">SAMN02910280_1030</name>
</gene>
<evidence type="ECO:0000256" key="3">
    <source>
        <dbReference type="ARBA" id="ARBA00011245"/>
    </source>
</evidence>
<dbReference type="SUPFAM" id="SSF55190">
    <property type="entry name" value="Arginyl-tRNA synthetase (ArgRS), N-terminal 'additional' domain"/>
    <property type="match status" value="1"/>
</dbReference>
<dbReference type="Pfam" id="PF03485">
    <property type="entry name" value="Arg_tRNA_synt_N"/>
    <property type="match status" value="1"/>
</dbReference>
<dbReference type="Proteomes" id="UP000183461">
    <property type="component" value="Unassembled WGS sequence"/>
</dbReference>
<keyword evidence="5 11" id="KW-0436">Ligase</keyword>
<evidence type="ECO:0000313" key="15">
    <source>
        <dbReference type="EMBL" id="SFW20470.1"/>
    </source>
</evidence>
<comment type="similarity">
    <text evidence="2 11 12">Belongs to the class-I aminoacyl-tRNA synthetase family.</text>
</comment>
<dbReference type="NCBIfam" id="TIGR00456">
    <property type="entry name" value="argS"/>
    <property type="match status" value="1"/>
</dbReference>
<keyword evidence="7 11" id="KW-0067">ATP-binding</keyword>
<dbReference type="Gene3D" id="3.40.50.620">
    <property type="entry name" value="HUPs"/>
    <property type="match status" value="1"/>
</dbReference>
<dbReference type="EMBL" id="FPIP01000002">
    <property type="protein sequence ID" value="SFW20470.1"/>
    <property type="molecule type" value="Genomic_DNA"/>
</dbReference>
<accession>A0A1K1MEU0</accession>
<dbReference type="GO" id="GO:0005524">
    <property type="term" value="F:ATP binding"/>
    <property type="evidence" value="ECO:0007669"/>
    <property type="project" value="UniProtKB-UniRule"/>
</dbReference>
<dbReference type="SUPFAM" id="SSF47323">
    <property type="entry name" value="Anticodon-binding domain of a subclass of class I aminoacyl-tRNA synthetases"/>
    <property type="match status" value="1"/>
</dbReference>
<dbReference type="InterPro" id="IPR009080">
    <property type="entry name" value="tRNAsynth_Ia_anticodon-bd"/>
</dbReference>
<evidence type="ECO:0000256" key="2">
    <source>
        <dbReference type="ARBA" id="ARBA00005594"/>
    </source>
</evidence>
<dbReference type="SUPFAM" id="SSF52374">
    <property type="entry name" value="Nucleotidylyl transferase"/>
    <property type="match status" value="1"/>
</dbReference>
<evidence type="ECO:0000256" key="6">
    <source>
        <dbReference type="ARBA" id="ARBA00022741"/>
    </source>
</evidence>
<keyword evidence="9 11" id="KW-0030">Aminoacyl-tRNA synthetase</keyword>
<feature type="domain" description="Arginyl tRNA synthetase N-terminal" evidence="14">
    <location>
        <begin position="10"/>
        <end position="99"/>
    </location>
</feature>
<feature type="domain" description="DALR anticodon binding" evidence="13">
    <location>
        <begin position="470"/>
        <end position="589"/>
    </location>
</feature>
<evidence type="ECO:0000256" key="12">
    <source>
        <dbReference type="RuleBase" id="RU363038"/>
    </source>
</evidence>
<evidence type="ECO:0000259" key="13">
    <source>
        <dbReference type="SMART" id="SM00836"/>
    </source>
</evidence>
<comment type="subcellular location">
    <subcellularLocation>
        <location evidence="1 11">Cytoplasm</location>
    </subcellularLocation>
</comment>
<comment type="catalytic activity">
    <reaction evidence="10 11">
        <text>tRNA(Arg) + L-arginine + ATP = L-arginyl-tRNA(Arg) + AMP + diphosphate</text>
        <dbReference type="Rhea" id="RHEA:20301"/>
        <dbReference type="Rhea" id="RHEA-COMP:9658"/>
        <dbReference type="Rhea" id="RHEA-COMP:9673"/>
        <dbReference type="ChEBI" id="CHEBI:30616"/>
        <dbReference type="ChEBI" id="CHEBI:32682"/>
        <dbReference type="ChEBI" id="CHEBI:33019"/>
        <dbReference type="ChEBI" id="CHEBI:78442"/>
        <dbReference type="ChEBI" id="CHEBI:78513"/>
        <dbReference type="ChEBI" id="CHEBI:456215"/>
        <dbReference type="EC" id="6.1.1.19"/>
    </reaction>
</comment>
<evidence type="ECO:0000256" key="9">
    <source>
        <dbReference type="ARBA" id="ARBA00023146"/>
    </source>
</evidence>
<dbReference type="PROSITE" id="PS00178">
    <property type="entry name" value="AA_TRNA_LIGASE_I"/>
    <property type="match status" value="1"/>
</dbReference>
<dbReference type="EC" id="6.1.1.19" evidence="11"/>
<dbReference type="CDD" id="cd00671">
    <property type="entry name" value="ArgRS_core"/>
    <property type="match status" value="1"/>
</dbReference>
<dbReference type="FunFam" id="1.10.730.10:FF:000008">
    <property type="entry name" value="Arginine--tRNA ligase"/>
    <property type="match status" value="1"/>
</dbReference>
<name>A0A1K1MEU0_RUMFL</name>
<dbReference type="Gene3D" id="3.30.1360.70">
    <property type="entry name" value="Arginyl tRNA synthetase N-terminal domain"/>
    <property type="match status" value="1"/>
</dbReference>
<dbReference type="GO" id="GO:0006420">
    <property type="term" value="P:arginyl-tRNA aminoacylation"/>
    <property type="evidence" value="ECO:0007669"/>
    <property type="project" value="UniProtKB-UniRule"/>
</dbReference>
<protein>
    <recommendedName>
        <fullName evidence="11">Arginine--tRNA ligase</fullName>
        <ecNumber evidence="11">6.1.1.19</ecNumber>
    </recommendedName>
    <alternativeName>
        <fullName evidence="11">Arginyl-tRNA synthetase</fullName>
        <shortName evidence="11">ArgRS</shortName>
    </alternativeName>
</protein>
<dbReference type="RefSeq" id="WP_072299406.1">
    <property type="nucleotide sequence ID" value="NZ_FPIP01000002.1"/>
</dbReference>
<evidence type="ECO:0000256" key="10">
    <source>
        <dbReference type="ARBA" id="ARBA00049339"/>
    </source>
</evidence>
<dbReference type="GO" id="GO:0004814">
    <property type="term" value="F:arginine-tRNA ligase activity"/>
    <property type="evidence" value="ECO:0007669"/>
    <property type="project" value="UniProtKB-UniRule"/>
</dbReference>
<dbReference type="InterPro" id="IPR036695">
    <property type="entry name" value="Arg-tRNA-synth_N_sf"/>
</dbReference>
<dbReference type="InterPro" id="IPR001412">
    <property type="entry name" value="aa-tRNA-synth_I_CS"/>
</dbReference>
<dbReference type="PANTHER" id="PTHR11956">
    <property type="entry name" value="ARGINYL-TRNA SYNTHETASE"/>
    <property type="match status" value="1"/>
</dbReference>
<evidence type="ECO:0000256" key="8">
    <source>
        <dbReference type="ARBA" id="ARBA00022917"/>
    </source>
</evidence>
<organism evidence="15 16">
    <name type="scientific">Ruminococcus flavefaciens</name>
    <dbReference type="NCBI Taxonomy" id="1265"/>
    <lineage>
        <taxon>Bacteria</taxon>
        <taxon>Bacillati</taxon>
        <taxon>Bacillota</taxon>
        <taxon>Clostridia</taxon>
        <taxon>Eubacteriales</taxon>
        <taxon>Oscillospiraceae</taxon>
        <taxon>Ruminococcus</taxon>
    </lineage>
</organism>
<dbReference type="InterPro" id="IPR005148">
    <property type="entry name" value="Arg-tRNA-synth_N"/>
</dbReference>
<dbReference type="FunFam" id="3.40.50.620:FF:000062">
    <property type="entry name" value="Arginine--tRNA ligase"/>
    <property type="match status" value="1"/>
</dbReference>
<dbReference type="InterPro" id="IPR008909">
    <property type="entry name" value="DALR_anticod-bd"/>
</dbReference>
<reference evidence="15 16" key="1">
    <citation type="submission" date="2016-11" db="EMBL/GenBank/DDBJ databases">
        <authorList>
            <person name="Jaros S."/>
            <person name="Januszkiewicz K."/>
            <person name="Wedrychowicz H."/>
        </authorList>
    </citation>
    <scope>NUCLEOTIDE SEQUENCE [LARGE SCALE GENOMIC DNA]</scope>
    <source>
        <strain evidence="15 16">YL228</strain>
    </source>
</reference>
<dbReference type="InterPro" id="IPR035684">
    <property type="entry name" value="ArgRS_core"/>
</dbReference>
<dbReference type="SMART" id="SM01016">
    <property type="entry name" value="Arg_tRNA_synt_N"/>
    <property type="match status" value="1"/>
</dbReference>
<evidence type="ECO:0000256" key="5">
    <source>
        <dbReference type="ARBA" id="ARBA00022598"/>
    </source>
</evidence>
<feature type="short sequence motif" description="'HIGH' region" evidence="11">
    <location>
        <begin position="136"/>
        <end position="146"/>
    </location>
</feature>
<dbReference type="GO" id="GO:0005737">
    <property type="term" value="C:cytoplasm"/>
    <property type="evidence" value="ECO:0007669"/>
    <property type="project" value="UniProtKB-SubCell"/>
</dbReference>
<dbReference type="SMART" id="SM00836">
    <property type="entry name" value="DALR_1"/>
    <property type="match status" value="1"/>
</dbReference>
<dbReference type="PANTHER" id="PTHR11956:SF5">
    <property type="entry name" value="ARGININE--TRNA LIGASE, CYTOPLASMIC"/>
    <property type="match status" value="1"/>
</dbReference>
<comment type="subunit">
    <text evidence="3 11">Monomer.</text>
</comment>
<dbReference type="Pfam" id="PF05746">
    <property type="entry name" value="DALR_1"/>
    <property type="match status" value="1"/>
</dbReference>